<evidence type="ECO:0000313" key="13">
    <source>
        <dbReference type="Proteomes" id="UP000721442"/>
    </source>
</evidence>
<feature type="domain" description="Elongation factor P C-terminal" evidence="10">
    <location>
        <begin position="131"/>
        <end position="187"/>
    </location>
</feature>
<organism evidence="12 13">
    <name type="scientific">Candidatus Enterousia excrementavium</name>
    <dbReference type="NCBI Taxonomy" id="2840789"/>
    <lineage>
        <taxon>Bacteria</taxon>
        <taxon>Pseudomonadati</taxon>
        <taxon>Pseudomonadota</taxon>
        <taxon>Alphaproteobacteria</taxon>
        <taxon>Candidatus Enterousia</taxon>
    </lineage>
</organism>
<dbReference type="PROSITE" id="PS01275">
    <property type="entry name" value="EFP"/>
    <property type="match status" value="1"/>
</dbReference>
<keyword evidence="4 7" id="KW-0963">Cytoplasm</keyword>
<dbReference type="SUPFAM" id="SSF50249">
    <property type="entry name" value="Nucleic acid-binding proteins"/>
    <property type="match status" value="2"/>
</dbReference>
<dbReference type="FunFam" id="2.40.50.140:FF:000009">
    <property type="entry name" value="Elongation factor P"/>
    <property type="match status" value="1"/>
</dbReference>
<keyword evidence="6 7" id="KW-0648">Protein biosynthesis</keyword>
<dbReference type="SUPFAM" id="SSF50104">
    <property type="entry name" value="Translation proteins SH3-like domain"/>
    <property type="match status" value="1"/>
</dbReference>
<dbReference type="GO" id="GO:0005829">
    <property type="term" value="C:cytosol"/>
    <property type="evidence" value="ECO:0007669"/>
    <property type="project" value="UniProtKB-ARBA"/>
</dbReference>
<dbReference type="InterPro" id="IPR011768">
    <property type="entry name" value="Transl_elongation_fac_P"/>
</dbReference>
<dbReference type="AlphaFoldDB" id="A0A940DE59"/>
<dbReference type="NCBIfam" id="NF001810">
    <property type="entry name" value="PRK00529.1"/>
    <property type="match status" value="1"/>
</dbReference>
<dbReference type="SMART" id="SM01185">
    <property type="entry name" value="EFP"/>
    <property type="match status" value="1"/>
</dbReference>
<dbReference type="InterPro" id="IPR015365">
    <property type="entry name" value="Elong-fact-P_C"/>
</dbReference>
<dbReference type="Pfam" id="PF09285">
    <property type="entry name" value="Elong-fact-P_C"/>
    <property type="match status" value="1"/>
</dbReference>
<dbReference type="InterPro" id="IPR001059">
    <property type="entry name" value="Transl_elong_P/YeiP_cen"/>
</dbReference>
<proteinExistence type="inferred from homology"/>
<evidence type="ECO:0000256" key="3">
    <source>
        <dbReference type="ARBA" id="ARBA00009479"/>
    </source>
</evidence>
<dbReference type="EMBL" id="JADINE010000010">
    <property type="protein sequence ID" value="MBO8406958.1"/>
    <property type="molecule type" value="Genomic_DNA"/>
</dbReference>
<comment type="subcellular location">
    <subcellularLocation>
        <location evidence="1 7">Cytoplasm</location>
    </subcellularLocation>
</comment>
<sequence length="189" mass="21037">MASYIANDMRVGWVISHNGKRYSVMSITKVKPGKGGAFVQADLRDIDSGNKDNNRWRAEDKVEKLMVEDTDCQFLYSDGTDAYFMNLTNYEQFTVSVESLGEQMKFLAPEMMVKVNFVEGQPVSVSLPKTVIATVEETEPALKGQTVSNSGGKPAILDNGVRVQVPLFIEQGEKIVVNTETLEYVERAK</sequence>
<dbReference type="InterPro" id="IPR020599">
    <property type="entry name" value="Transl_elong_fac_P/YeiP"/>
</dbReference>
<accession>A0A940DE59</accession>
<dbReference type="Proteomes" id="UP000721442">
    <property type="component" value="Unassembled WGS sequence"/>
</dbReference>
<evidence type="ECO:0000256" key="8">
    <source>
        <dbReference type="NCBIfam" id="TIGR00038"/>
    </source>
</evidence>
<evidence type="ECO:0000256" key="7">
    <source>
        <dbReference type="HAMAP-Rule" id="MF_00141"/>
    </source>
</evidence>
<dbReference type="GO" id="GO:0003746">
    <property type="term" value="F:translation elongation factor activity"/>
    <property type="evidence" value="ECO:0007669"/>
    <property type="project" value="UniProtKB-UniRule"/>
</dbReference>
<dbReference type="GO" id="GO:0043043">
    <property type="term" value="P:peptide biosynthetic process"/>
    <property type="evidence" value="ECO:0007669"/>
    <property type="project" value="InterPro"/>
</dbReference>
<dbReference type="PANTHER" id="PTHR30053">
    <property type="entry name" value="ELONGATION FACTOR P"/>
    <property type="match status" value="1"/>
</dbReference>
<reference evidence="12" key="2">
    <citation type="journal article" date="2021" name="PeerJ">
        <title>Extensive microbial diversity within the chicken gut microbiome revealed by metagenomics and culture.</title>
        <authorList>
            <person name="Gilroy R."/>
            <person name="Ravi A."/>
            <person name="Getino M."/>
            <person name="Pursley I."/>
            <person name="Horton D.L."/>
            <person name="Alikhan N.F."/>
            <person name="Baker D."/>
            <person name="Gharbi K."/>
            <person name="Hall N."/>
            <person name="Watson M."/>
            <person name="Adriaenssens E.M."/>
            <person name="Foster-Nyarko E."/>
            <person name="Jarju S."/>
            <person name="Secka A."/>
            <person name="Antonio M."/>
            <person name="Oren A."/>
            <person name="Chaudhuri R.R."/>
            <person name="La Ragione R."/>
            <person name="Hildebrand F."/>
            <person name="Pallen M.J."/>
        </authorList>
    </citation>
    <scope>NUCLEOTIDE SEQUENCE</scope>
    <source>
        <strain evidence="12">B1-16210</strain>
    </source>
</reference>
<evidence type="ECO:0000259" key="11">
    <source>
        <dbReference type="SMART" id="SM01185"/>
    </source>
</evidence>
<evidence type="ECO:0000256" key="2">
    <source>
        <dbReference type="ARBA" id="ARBA00004815"/>
    </source>
</evidence>
<reference evidence="12" key="1">
    <citation type="submission" date="2020-10" db="EMBL/GenBank/DDBJ databases">
        <authorList>
            <person name="Gilroy R."/>
        </authorList>
    </citation>
    <scope>NUCLEOTIDE SEQUENCE</scope>
    <source>
        <strain evidence="12">B1-16210</strain>
    </source>
</reference>
<dbReference type="InterPro" id="IPR014722">
    <property type="entry name" value="Rib_uL2_dom2"/>
</dbReference>
<dbReference type="CDD" id="cd05794">
    <property type="entry name" value="S1_EF-P_repeat_2"/>
    <property type="match status" value="1"/>
</dbReference>
<dbReference type="Pfam" id="PF08207">
    <property type="entry name" value="EFP_N"/>
    <property type="match status" value="1"/>
</dbReference>
<name>A0A940DE59_9PROT</name>
<evidence type="ECO:0000256" key="5">
    <source>
        <dbReference type="ARBA" id="ARBA00022768"/>
    </source>
</evidence>
<dbReference type="Pfam" id="PF01132">
    <property type="entry name" value="EFP"/>
    <property type="match status" value="1"/>
</dbReference>
<dbReference type="FunFam" id="2.40.50.140:FF:000004">
    <property type="entry name" value="Elongation factor P"/>
    <property type="match status" value="1"/>
</dbReference>
<dbReference type="NCBIfam" id="TIGR00038">
    <property type="entry name" value="efp"/>
    <property type="match status" value="1"/>
</dbReference>
<dbReference type="HAMAP" id="MF_00141">
    <property type="entry name" value="EF_P"/>
    <property type="match status" value="1"/>
</dbReference>
<comment type="caution">
    <text evidence="12">The sequence shown here is derived from an EMBL/GenBank/DDBJ whole genome shotgun (WGS) entry which is preliminary data.</text>
</comment>
<dbReference type="Gene3D" id="2.30.30.30">
    <property type="match status" value="1"/>
</dbReference>
<dbReference type="InterPro" id="IPR013185">
    <property type="entry name" value="Transl_elong_KOW-like"/>
</dbReference>
<dbReference type="InterPro" id="IPR012340">
    <property type="entry name" value="NA-bd_OB-fold"/>
</dbReference>
<dbReference type="Gene3D" id="2.40.50.140">
    <property type="entry name" value="Nucleic acid-binding proteins"/>
    <property type="match status" value="2"/>
</dbReference>
<dbReference type="InterPro" id="IPR008991">
    <property type="entry name" value="Translation_prot_SH3-like_sf"/>
</dbReference>
<comment type="pathway">
    <text evidence="2 7">Protein biosynthesis; polypeptide chain elongation.</text>
</comment>
<dbReference type="CDD" id="cd04470">
    <property type="entry name" value="S1_EF-P_repeat_1"/>
    <property type="match status" value="1"/>
</dbReference>
<dbReference type="PANTHER" id="PTHR30053:SF14">
    <property type="entry name" value="TRANSLATION ELONGATION FACTOR KOW-LIKE DOMAIN-CONTAINING PROTEIN"/>
    <property type="match status" value="1"/>
</dbReference>
<evidence type="ECO:0000313" key="12">
    <source>
        <dbReference type="EMBL" id="MBO8406958.1"/>
    </source>
</evidence>
<feature type="domain" description="Translation elongation factor P/YeiP central" evidence="11">
    <location>
        <begin position="69"/>
        <end position="123"/>
    </location>
</feature>
<dbReference type="InterPro" id="IPR013852">
    <property type="entry name" value="Transl_elong_P/YeiP_CS"/>
</dbReference>
<evidence type="ECO:0000259" key="10">
    <source>
        <dbReference type="SMART" id="SM00841"/>
    </source>
</evidence>
<comment type="similarity">
    <text evidence="3 7 9">Belongs to the elongation factor P family.</text>
</comment>
<gene>
    <name evidence="7 12" type="primary">efp</name>
    <name evidence="12" type="ORF">IAC77_00670</name>
</gene>
<evidence type="ECO:0000256" key="1">
    <source>
        <dbReference type="ARBA" id="ARBA00004496"/>
    </source>
</evidence>
<dbReference type="FunFam" id="2.30.30.30:FF:000003">
    <property type="entry name" value="Elongation factor P"/>
    <property type="match status" value="1"/>
</dbReference>
<comment type="function">
    <text evidence="7">Involved in peptide bond synthesis. Stimulates efficient translation and peptide-bond synthesis on native or reconstituted 70S ribosomes in vitro. Probably functions indirectly by altering the affinity of the ribosome for aminoacyl-tRNA, thus increasing their reactivity as acceptors for peptidyl transferase.</text>
</comment>
<evidence type="ECO:0000256" key="9">
    <source>
        <dbReference type="RuleBase" id="RU004389"/>
    </source>
</evidence>
<dbReference type="PIRSF" id="PIRSF005901">
    <property type="entry name" value="EF-P"/>
    <property type="match status" value="1"/>
</dbReference>
<evidence type="ECO:0000256" key="6">
    <source>
        <dbReference type="ARBA" id="ARBA00022917"/>
    </source>
</evidence>
<protein>
    <recommendedName>
        <fullName evidence="7 8">Elongation factor P</fullName>
        <shortName evidence="7">EF-P</shortName>
    </recommendedName>
</protein>
<dbReference type="SMART" id="SM00841">
    <property type="entry name" value="Elong-fact-P_C"/>
    <property type="match status" value="1"/>
</dbReference>
<evidence type="ECO:0000256" key="4">
    <source>
        <dbReference type="ARBA" id="ARBA00022490"/>
    </source>
</evidence>
<keyword evidence="5 7" id="KW-0251">Elongation factor</keyword>